<proteinExistence type="predicted"/>
<protein>
    <submittedName>
        <fullName evidence="3">Clathrin_bdg domain-containing protein</fullName>
    </submittedName>
</protein>
<feature type="compositionally biased region" description="Polar residues" evidence="1">
    <location>
        <begin position="179"/>
        <end position="196"/>
    </location>
</feature>
<reference evidence="3" key="2">
    <citation type="submission" date="2017-02" db="UniProtKB">
        <authorList>
            <consortium name="WormBaseParasite"/>
        </authorList>
    </citation>
    <scope>IDENTIFICATION</scope>
</reference>
<reference evidence="2" key="1">
    <citation type="submission" date="2012-09" db="EMBL/GenBank/DDBJ databases">
        <authorList>
            <person name="Martin A.A."/>
        </authorList>
    </citation>
    <scope>NUCLEOTIDE SEQUENCE</scope>
</reference>
<feature type="compositionally biased region" description="Basic and acidic residues" evidence="1">
    <location>
        <begin position="169"/>
        <end position="178"/>
    </location>
</feature>
<evidence type="ECO:0000313" key="3">
    <source>
        <dbReference type="WBParaSite" id="ACAC_0000370401-mRNA-1"/>
    </source>
</evidence>
<dbReference type="WBParaSite" id="ACAC_0000370401-mRNA-1">
    <property type="protein sequence ID" value="ACAC_0000370401-mRNA-1"/>
    <property type="gene ID" value="ACAC_0000370401"/>
</dbReference>
<dbReference type="AlphaFoldDB" id="A0A0K0D0V9"/>
<organism evidence="2 3">
    <name type="scientific">Angiostrongylus cantonensis</name>
    <name type="common">Rat lungworm</name>
    <dbReference type="NCBI Taxonomy" id="6313"/>
    <lineage>
        <taxon>Eukaryota</taxon>
        <taxon>Metazoa</taxon>
        <taxon>Ecdysozoa</taxon>
        <taxon>Nematoda</taxon>
        <taxon>Chromadorea</taxon>
        <taxon>Rhabditida</taxon>
        <taxon>Rhabditina</taxon>
        <taxon>Rhabditomorpha</taxon>
        <taxon>Strongyloidea</taxon>
        <taxon>Metastrongylidae</taxon>
        <taxon>Angiostrongylus</taxon>
    </lineage>
</organism>
<evidence type="ECO:0000313" key="2">
    <source>
        <dbReference type="Proteomes" id="UP000035642"/>
    </source>
</evidence>
<sequence length="374" mass="40204">MEEESAFKDAAKPSPSLTSLNRELSTVSFTYAQVVAIVGPANVHRLLSQGKVAALPSRAGDKGDKSKKLSESVSSISFDQIESPNLLQEASHGEIVNLGAALPDEIMMHAAKENEKLQPFGEGSKEIQGAADLCIRPSKIAAMQSDTELNIKYKALASGSQELAQSKDASAEGHESHESPQSTNGQRHAAGNSTSIRGFDDKNEFAVPSSQEHFEDNNSFTDDLFPETNSSLVTADNSSIHYPTAVTRSFSTDSFKLCQKSVDTVSDSWWTDEDIAPSLNSISTATLPSDCSEVPSNLFPAKGFSPDEVVTAKQHTDDLDTAETAESDIEATNRIFNIVLNAKSEQLNHVWGSEKGTSVTSDLVTGVSCLEDWK</sequence>
<feature type="region of interest" description="Disordered" evidence="1">
    <location>
        <begin position="162"/>
        <end position="201"/>
    </location>
</feature>
<name>A0A0K0D0V9_ANGCA</name>
<accession>A0A0K0D0V9</accession>
<dbReference type="Proteomes" id="UP000035642">
    <property type="component" value="Unassembled WGS sequence"/>
</dbReference>
<evidence type="ECO:0000256" key="1">
    <source>
        <dbReference type="SAM" id="MobiDB-lite"/>
    </source>
</evidence>
<keyword evidence="2" id="KW-1185">Reference proteome</keyword>